<gene>
    <name evidence="4" type="ORF">CWI71_06440</name>
</gene>
<dbReference type="Pfam" id="PF16537">
    <property type="entry name" value="T2SSB"/>
    <property type="match status" value="1"/>
</dbReference>
<sequence length="236" mass="25620">MSSVLKALRQQQSDLIPQQQPVQLAPLPPRSRRHPWVWLVLALVAALALGWFASSVFLLRTTVPPGTAAEGQTLPIRLGEPAPVRQVSLPVAQTTEDTQPTAEAQPTESTFASPPALDAGQGVDLNQVPAELLAAFEEAIAATGNGAAGDRQQSVLPRIEQLPPEVRRQIPGFTYDAHQYSSRVPERFVELAGQRLRQGDFWKGIQVLTIAPNHVVLVLGQQAFQQPALEDWTSSP</sequence>
<evidence type="ECO:0000313" key="4">
    <source>
        <dbReference type="EMBL" id="RUO60503.1"/>
    </source>
</evidence>
<dbReference type="InterPro" id="IPR032389">
    <property type="entry name" value="GspB_C"/>
</dbReference>
<feature type="compositionally biased region" description="Polar residues" evidence="1">
    <location>
        <begin position="92"/>
        <end position="112"/>
    </location>
</feature>
<dbReference type="EMBL" id="PIPY01000006">
    <property type="protein sequence ID" value="RUO60503.1"/>
    <property type="molecule type" value="Genomic_DNA"/>
</dbReference>
<keyword evidence="5" id="KW-1185">Reference proteome</keyword>
<evidence type="ECO:0000256" key="2">
    <source>
        <dbReference type="SAM" id="Phobius"/>
    </source>
</evidence>
<name>A0A432YHS9_9GAMM</name>
<dbReference type="OrthoDB" id="5432325at2"/>
<dbReference type="Proteomes" id="UP000288259">
    <property type="component" value="Unassembled WGS sequence"/>
</dbReference>
<organism evidence="4 5">
    <name type="scientific">Pseudidiomarina insulisalsae</name>
    <dbReference type="NCBI Taxonomy" id="575789"/>
    <lineage>
        <taxon>Bacteria</taxon>
        <taxon>Pseudomonadati</taxon>
        <taxon>Pseudomonadota</taxon>
        <taxon>Gammaproteobacteria</taxon>
        <taxon>Alteromonadales</taxon>
        <taxon>Idiomarinaceae</taxon>
        <taxon>Pseudidiomarina</taxon>
    </lineage>
</organism>
<evidence type="ECO:0000313" key="5">
    <source>
        <dbReference type="Proteomes" id="UP000288259"/>
    </source>
</evidence>
<dbReference type="AlphaFoldDB" id="A0A432YHS9"/>
<feature type="transmembrane region" description="Helical" evidence="2">
    <location>
        <begin position="36"/>
        <end position="59"/>
    </location>
</feature>
<keyword evidence="2" id="KW-1133">Transmembrane helix</keyword>
<keyword evidence="2" id="KW-0472">Membrane</keyword>
<keyword evidence="2" id="KW-0812">Transmembrane</keyword>
<accession>A0A432YHS9</accession>
<proteinExistence type="predicted"/>
<dbReference type="GO" id="GO:0015627">
    <property type="term" value="C:type II protein secretion system complex"/>
    <property type="evidence" value="ECO:0007669"/>
    <property type="project" value="InterPro"/>
</dbReference>
<dbReference type="RefSeq" id="WP_126754450.1">
    <property type="nucleotide sequence ID" value="NZ_PIPY01000006.1"/>
</dbReference>
<evidence type="ECO:0000259" key="3">
    <source>
        <dbReference type="Pfam" id="PF16537"/>
    </source>
</evidence>
<reference evidence="5" key="1">
    <citation type="journal article" date="2018" name="Front. Microbiol.">
        <title>Genome-Based Analysis Reveals the Taxonomy and Diversity of the Family Idiomarinaceae.</title>
        <authorList>
            <person name="Liu Y."/>
            <person name="Lai Q."/>
            <person name="Shao Z."/>
        </authorList>
    </citation>
    <scope>NUCLEOTIDE SEQUENCE [LARGE SCALE GENOMIC DNA]</scope>
    <source>
        <strain evidence="5">CVS-6</strain>
    </source>
</reference>
<evidence type="ECO:0000256" key="1">
    <source>
        <dbReference type="SAM" id="MobiDB-lite"/>
    </source>
</evidence>
<comment type="caution">
    <text evidence="4">The sequence shown here is derived from an EMBL/GenBank/DDBJ whole genome shotgun (WGS) entry which is preliminary data.</text>
</comment>
<feature type="region of interest" description="Disordered" evidence="1">
    <location>
        <begin position="92"/>
        <end position="120"/>
    </location>
</feature>
<protein>
    <recommendedName>
        <fullName evidence="3">Type II secretion system protein GspB C-terminal domain-containing protein</fullName>
    </recommendedName>
</protein>
<feature type="domain" description="Type II secretion system protein GspB C-terminal" evidence="3">
    <location>
        <begin position="170"/>
        <end position="228"/>
    </location>
</feature>